<dbReference type="RefSeq" id="WP_381014409.1">
    <property type="nucleotide sequence ID" value="NZ_JBHTJF010000045.1"/>
</dbReference>
<keyword evidence="2" id="KW-1185">Reference proteome</keyword>
<protein>
    <submittedName>
        <fullName evidence="1">Uncharacterized protein</fullName>
    </submittedName>
</protein>
<reference evidence="2" key="1">
    <citation type="journal article" date="2019" name="Int. J. Syst. Evol. Microbiol.">
        <title>The Global Catalogue of Microorganisms (GCM) 10K type strain sequencing project: providing services to taxonomists for standard genome sequencing and annotation.</title>
        <authorList>
            <consortium name="The Broad Institute Genomics Platform"/>
            <consortium name="The Broad Institute Genome Sequencing Center for Infectious Disease"/>
            <person name="Wu L."/>
            <person name="Ma J."/>
        </authorList>
    </citation>
    <scope>NUCLEOTIDE SEQUENCE [LARGE SCALE GENOMIC DNA]</scope>
    <source>
        <strain evidence="2">CCUG 63563</strain>
    </source>
</reference>
<gene>
    <name evidence="1" type="ORF">ACFQ0V_13085</name>
</gene>
<name>A0ABW3GZQ2_9BACL</name>
<comment type="caution">
    <text evidence="1">The sequence shown here is derived from an EMBL/GenBank/DDBJ whole genome shotgun (WGS) entry which is preliminary data.</text>
</comment>
<dbReference type="EMBL" id="JBHTJF010000045">
    <property type="protein sequence ID" value="MFD0944678.1"/>
    <property type="molecule type" value="Genomic_DNA"/>
</dbReference>
<evidence type="ECO:0000313" key="1">
    <source>
        <dbReference type="EMBL" id="MFD0944678.1"/>
    </source>
</evidence>
<accession>A0ABW3GZQ2</accession>
<evidence type="ECO:0000313" key="2">
    <source>
        <dbReference type="Proteomes" id="UP001596976"/>
    </source>
</evidence>
<sequence length="86" mass="9969">MESILKELQRLGVNYGLQTDMILEGTVARDVVIGFRIYTMNPEVVNLLEPLVEPGKVYRFMINDVVSGYYLHLNKEDPLWKFYNAS</sequence>
<proteinExistence type="predicted"/>
<organism evidence="1 2">
    <name type="scientific">Savagea faecisuis</name>
    <dbReference type="NCBI Taxonomy" id="1274803"/>
    <lineage>
        <taxon>Bacteria</taxon>
        <taxon>Bacillati</taxon>
        <taxon>Bacillota</taxon>
        <taxon>Bacilli</taxon>
        <taxon>Bacillales</taxon>
        <taxon>Caryophanaceae</taxon>
        <taxon>Savagea</taxon>
    </lineage>
</organism>
<dbReference type="Proteomes" id="UP001596976">
    <property type="component" value="Unassembled WGS sequence"/>
</dbReference>